<dbReference type="PANTHER" id="PTHR43388:SF1">
    <property type="entry name" value="HYDROGENASE MATURATION FACTOR HOXX"/>
    <property type="match status" value="1"/>
</dbReference>
<dbReference type="InterPro" id="IPR036890">
    <property type="entry name" value="HATPase_C_sf"/>
</dbReference>
<gene>
    <name evidence="3" type="ORF">ENE75_17540</name>
</gene>
<dbReference type="RefSeq" id="WP_128199622.1">
    <property type="nucleotide sequence ID" value="NZ_SACT01000006.1"/>
</dbReference>
<dbReference type="Pfam" id="PF02518">
    <property type="entry name" value="HATPase_c"/>
    <property type="match status" value="1"/>
</dbReference>
<dbReference type="InterPro" id="IPR003594">
    <property type="entry name" value="HATPase_dom"/>
</dbReference>
<dbReference type="SUPFAM" id="SSF55874">
    <property type="entry name" value="ATPase domain of HSP90 chaperone/DNA topoisomerase II/histidine kinase"/>
    <property type="match status" value="1"/>
</dbReference>
<feature type="region of interest" description="Disordered" evidence="1">
    <location>
        <begin position="124"/>
        <end position="178"/>
    </location>
</feature>
<feature type="compositionally biased region" description="Basic and acidic residues" evidence="1">
    <location>
        <begin position="159"/>
        <end position="168"/>
    </location>
</feature>
<comment type="caution">
    <text evidence="3">The sequence shown here is derived from an EMBL/GenBank/DDBJ whole genome shotgun (WGS) entry which is preliminary data.</text>
</comment>
<reference evidence="3 4" key="1">
    <citation type="submission" date="2019-01" db="EMBL/GenBank/DDBJ databases">
        <authorList>
            <person name="Chen W.-M."/>
        </authorList>
    </citation>
    <scope>NUCLEOTIDE SEQUENCE [LARGE SCALE GENOMIC DNA]</scope>
    <source>
        <strain evidence="3 4">ICH-3</strain>
    </source>
</reference>
<evidence type="ECO:0000259" key="2">
    <source>
        <dbReference type="Pfam" id="PF02518"/>
    </source>
</evidence>
<organism evidence="3 4">
    <name type="scientific">Rubrivivax albus</name>
    <dbReference type="NCBI Taxonomy" id="2499835"/>
    <lineage>
        <taxon>Bacteria</taxon>
        <taxon>Pseudomonadati</taxon>
        <taxon>Pseudomonadota</taxon>
        <taxon>Betaproteobacteria</taxon>
        <taxon>Burkholderiales</taxon>
        <taxon>Sphaerotilaceae</taxon>
        <taxon>Rubrivivax</taxon>
    </lineage>
</organism>
<dbReference type="PANTHER" id="PTHR43388">
    <property type="entry name" value="HYDROGENASE MATURATION FACTOR HOXX"/>
    <property type="match status" value="1"/>
</dbReference>
<evidence type="ECO:0000313" key="3">
    <source>
        <dbReference type="EMBL" id="RVT50112.1"/>
    </source>
</evidence>
<accession>A0A3S2U7I1</accession>
<dbReference type="EMBL" id="SACT01000006">
    <property type="protein sequence ID" value="RVT50112.1"/>
    <property type="molecule type" value="Genomic_DNA"/>
</dbReference>
<sequence>MLLRCHAFNGLARRLFVELRAAGHAVSVELDIADAVAEEVMARWPPDVVLAPLLKRRITESAWSSVLCGLVHPGSPGDPGQLMQVTMNLVQNAADATAERGGRLTVTLRDDPAAGQVSAEFADDGPGIVEQHSGTLPAANPPEGGAVFTPTLPRAADPASDRAPDRPPPRAGSAPGDR</sequence>
<keyword evidence="4" id="KW-1185">Reference proteome</keyword>
<evidence type="ECO:0000313" key="4">
    <source>
        <dbReference type="Proteomes" id="UP000288178"/>
    </source>
</evidence>
<dbReference type="AlphaFoldDB" id="A0A3S2U7I1"/>
<dbReference type="Proteomes" id="UP000288178">
    <property type="component" value="Unassembled WGS sequence"/>
</dbReference>
<dbReference type="Gene3D" id="3.30.565.10">
    <property type="entry name" value="Histidine kinase-like ATPase, C-terminal domain"/>
    <property type="match status" value="1"/>
</dbReference>
<feature type="domain" description="Histidine kinase/HSP90-like ATPase" evidence="2">
    <location>
        <begin position="77"/>
        <end position="132"/>
    </location>
</feature>
<name>A0A3S2U7I1_9BURK</name>
<protein>
    <recommendedName>
        <fullName evidence="2">Histidine kinase/HSP90-like ATPase domain-containing protein</fullName>
    </recommendedName>
</protein>
<dbReference type="InterPro" id="IPR047180">
    <property type="entry name" value="HoxX-like"/>
</dbReference>
<proteinExistence type="predicted"/>
<evidence type="ECO:0000256" key="1">
    <source>
        <dbReference type="SAM" id="MobiDB-lite"/>
    </source>
</evidence>